<reference evidence="2 3" key="1">
    <citation type="submission" date="2024-05" db="EMBL/GenBank/DDBJ databases">
        <authorList>
            <person name="Duchaud E."/>
        </authorList>
    </citation>
    <scope>NUCLEOTIDE SEQUENCE [LARGE SCALE GENOMIC DNA]</scope>
    <source>
        <strain evidence="2">Ena-SAMPLE-TAB-13-05-2024-13:56:06:370-140305</strain>
    </source>
</reference>
<dbReference type="Pfam" id="PF00535">
    <property type="entry name" value="Glycos_transf_2"/>
    <property type="match status" value="1"/>
</dbReference>
<evidence type="ECO:0000259" key="1">
    <source>
        <dbReference type="Pfam" id="PF00535"/>
    </source>
</evidence>
<dbReference type="RefSeq" id="WP_348737553.1">
    <property type="nucleotide sequence ID" value="NZ_CAXJRC010000009.1"/>
</dbReference>
<evidence type="ECO:0000313" key="2">
    <source>
        <dbReference type="EMBL" id="CAL2105738.1"/>
    </source>
</evidence>
<dbReference type="InterPro" id="IPR029044">
    <property type="entry name" value="Nucleotide-diphossugar_trans"/>
</dbReference>
<keyword evidence="3" id="KW-1185">Reference proteome</keyword>
<comment type="caution">
    <text evidence="2">The sequence shown here is derived from an EMBL/GenBank/DDBJ whole genome shotgun (WGS) entry which is preliminary data.</text>
</comment>
<sequence length="250" mass="29670">MNKVKISCSIVIYNENINVLNKTIQSFLSLPYSYKLYIIDNSDLKEYKPSFNSIEYIKNKTNIGFGSAHNLVLNKIKNKSEYHLVLNPDVEFDAGIFKELFYELEKDIDLMMISPKVLYPDGRIQYTCRKHPTIKELISRRLGIYKDYTLAREYRDKDLAQAFYPDFIHGCFMLFKTSDFIKLKGFDERYFLYLEDADICREIKQEGKKIMYYPNVYIKHAHRKGSAKKIKLLLYHISSAFKYFNKWGIN</sequence>
<dbReference type="InterPro" id="IPR001173">
    <property type="entry name" value="Glyco_trans_2-like"/>
</dbReference>
<gene>
    <name evidence="2" type="ORF">T190115A13A_180067</name>
</gene>
<dbReference type="EMBL" id="CAXJRC010000009">
    <property type="protein sequence ID" value="CAL2105738.1"/>
    <property type="molecule type" value="Genomic_DNA"/>
</dbReference>
<dbReference type="SUPFAM" id="SSF53448">
    <property type="entry name" value="Nucleotide-diphospho-sugar transferases"/>
    <property type="match status" value="1"/>
</dbReference>
<accession>A0ABM9PJC8</accession>
<dbReference type="PANTHER" id="PTHR43179">
    <property type="entry name" value="RHAMNOSYLTRANSFERASE WBBL"/>
    <property type="match status" value="1"/>
</dbReference>
<dbReference type="PANTHER" id="PTHR43179:SF10">
    <property type="entry name" value="GLYCOSYL TRANSFERASE"/>
    <property type="match status" value="1"/>
</dbReference>
<dbReference type="Gene3D" id="3.90.550.10">
    <property type="entry name" value="Spore Coat Polysaccharide Biosynthesis Protein SpsA, Chain A"/>
    <property type="match status" value="1"/>
</dbReference>
<dbReference type="Proteomes" id="UP001497602">
    <property type="component" value="Unassembled WGS sequence"/>
</dbReference>
<protein>
    <submittedName>
        <fullName evidence="2">Glyco_trans_2-like domain-containing protein</fullName>
    </submittedName>
</protein>
<name>A0ABM9PJC8_9FLAO</name>
<organism evidence="2 3">
    <name type="scientific">Tenacibaculum vairaonense</name>
    <dbReference type="NCBI Taxonomy" id="3137860"/>
    <lineage>
        <taxon>Bacteria</taxon>
        <taxon>Pseudomonadati</taxon>
        <taxon>Bacteroidota</taxon>
        <taxon>Flavobacteriia</taxon>
        <taxon>Flavobacteriales</taxon>
        <taxon>Flavobacteriaceae</taxon>
        <taxon>Tenacibaculum</taxon>
    </lineage>
</organism>
<proteinExistence type="predicted"/>
<evidence type="ECO:0000313" key="3">
    <source>
        <dbReference type="Proteomes" id="UP001497602"/>
    </source>
</evidence>
<feature type="domain" description="Glycosyltransferase 2-like" evidence="1">
    <location>
        <begin position="9"/>
        <end position="148"/>
    </location>
</feature>